<dbReference type="PROSITE" id="PS00217">
    <property type="entry name" value="SUGAR_TRANSPORT_2"/>
    <property type="match status" value="1"/>
</dbReference>
<gene>
    <name evidence="10" type="ORF">PHAECO_LOCUS6625</name>
</gene>
<keyword evidence="6" id="KW-0325">Glycoprotein</keyword>
<evidence type="ECO:0000256" key="8">
    <source>
        <dbReference type="SAM" id="Phobius"/>
    </source>
</evidence>
<feature type="transmembrane region" description="Helical" evidence="8">
    <location>
        <begin position="154"/>
        <end position="174"/>
    </location>
</feature>
<dbReference type="InterPro" id="IPR020846">
    <property type="entry name" value="MFS_dom"/>
</dbReference>
<proteinExistence type="inferred from homology"/>
<feature type="transmembrane region" description="Helical" evidence="8">
    <location>
        <begin position="430"/>
        <end position="448"/>
    </location>
</feature>
<dbReference type="AlphaFoldDB" id="A0A9N9SIB3"/>
<feature type="transmembrane region" description="Helical" evidence="8">
    <location>
        <begin position="326"/>
        <end position="348"/>
    </location>
</feature>
<dbReference type="InterPro" id="IPR003663">
    <property type="entry name" value="Sugar/inositol_transpt"/>
</dbReference>
<evidence type="ECO:0000256" key="6">
    <source>
        <dbReference type="ARBA" id="ARBA00023180"/>
    </source>
</evidence>
<feature type="transmembrane region" description="Helical" evidence="8">
    <location>
        <begin position="22"/>
        <end position="44"/>
    </location>
</feature>
<evidence type="ECO:0000256" key="4">
    <source>
        <dbReference type="ARBA" id="ARBA00022989"/>
    </source>
</evidence>
<feature type="transmembrane region" description="Helical" evidence="8">
    <location>
        <begin position="68"/>
        <end position="89"/>
    </location>
</feature>
<protein>
    <recommendedName>
        <fullName evidence="9">Major facilitator superfamily (MFS) profile domain-containing protein</fullName>
    </recommendedName>
</protein>
<organism evidence="10 11">
    <name type="scientific">Phaedon cochleariae</name>
    <name type="common">Mustard beetle</name>
    <dbReference type="NCBI Taxonomy" id="80249"/>
    <lineage>
        <taxon>Eukaryota</taxon>
        <taxon>Metazoa</taxon>
        <taxon>Ecdysozoa</taxon>
        <taxon>Arthropoda</taxon>
        <taxon>Hexapoda</taxon>
        <taxon>Insecta</taxon>
        <taxon>Pterygota</taxon>
        <taxon>Neoptera</taxon>
        <taxon>Endopterygota</taxon>
        <taxon>Coleoptera</taxon>
        <taxon>Polyphaga</taxon>
        <taxon>Cucujiformia</taxon>
        <taxon>Chrysomeloidea</taxon>
        <taxon>Chrysomelidae</taxon>
        <taxon>Chrysomelinae</taxon>
        <taxon>Chrysomelini</taxon>
        <taxon>Phaedon</taxon>
    </lineage>
</organism>
<comment type="similarity">
    <text evidence="7">Belongs to the major facilitator superfamily. Sugar transporter (TC 2.A.1.1) family. Trehalose transporter subfamily.</text>
</comment>
<dbReference type="PROSITE" id="PS00216">
    <property type="entry name" value="SUGAR_TRANSPORT_1"/>
    <property type="match status" value="1"/>
</dbReference>
<feature type="transmembrane region" description="Helical" evidence="8">
    <location>
        <begin position="295"/>
        <end position="319"/>
    </location>
</feature>
<evidence type="ECO:0000256" key="7">
    <source>
        <dbReference type="ARBA" id="ARBA00024348"/>
    </source>
</evidence>
<dbReference type="OrthoDB" id="6133115at2759"/>
<dbReference type="EMBL" id="OU896708">
    <property type="protein sequence ID" value="CAG9819295.1"/>
    <property type="molecule type" value="Genomic_DNA"/>
</dbReference>
<dbReference type="InterPro" id="IPR036259">
    <property type="entry name" value="MFS_trans_sf"/>
</dbReference>
<dbReference type="Gene3D" id="1.20.1250.20">
    <property type="entry name" value="MFS general substrate transporter like domains"/>
    <property type="match status" value="1"/>
</dbReference>
<reference evidence="10" key="2">
    <citation type="submission" date="2022-10" db="EMBL/GenBank/DDBJ databases">
        <authorList>
            <consortium name="ENA_rothamsted_submissions"/>
            <consortium name="culmorum"/>
            <person name="King R."/>
        </authorList>
    </citation>
    <scope>NUCLEOTIDE SEQUENCE</scope>
</reference>
<feature type="domain" description="Major facilitator superfamily (MFS) profile" evidence="9">
    <location>
        <begin position="1"/>
        <end position="452"/>
    </location>
</feature>
<feature type="transmembrane region" description="Helical" evidence="8">
    <location>
        <begin position="120"/>
        <end position="142"/>
    </location>
</feature>
<evidence type="ECO:0000256" key="2">
    <source>
        <dbReference type="ARBA" id="ARBA00022475"/>
    </source>
</evidence>
<dbReference type="SUPFAM" id="SSF103473">
    <property type="entry name" value="MFS general substrate transporter"/>
    <property type="match status" value="1"/>
</dbReference>
<dbReference type="Proteomes" id="UP001153737">
    <property type="component" value="Chromosome 2"/>
</dbReference>
<dbReference type="GO" id="GO:0051119">
    <property type="term" value="F:sugar transmembrane transporter activity"/>
    <property type="evidence" value="ECO:0007669"/>
    <property type="project" value="InterPro"/>
</dbReference>
<feature type="transmembrane region" description="Helical" evidence="8">
    <location>
        <begin position="360"/>
        <end position="385"/>
    </location>
</feature>
<dbReference type="PROSITE" id="PS50850">
    <property type="entry name" value="MFS"/>
    <property type="match status" value="1"/>
</dbReference>
<dbReference type="InterPro" id="IPR050549">
    <property type="entry name" value="MFS_Trehalose_Transporter"/>
</dbReference>
<keyword evidence="2" id="KW-1003">Cell membrane</keyword>
<dbReference type="FunFam" id="1.20.1250.20:FF:000055">
    <property type="entry name" value="Facilitated trehalose transporter Tret1-2 homolog"/>
    <property type="match status" value="1"/>
</dbReference>
<dbReference type="Pfam" id="PF00083">
    <property type="entry name" value="Sugar_tr"/>
    <property type="match status" value="1"/>
</dbReference>
<sequence>MTGLHNSNIKEIKVPFANGSKFYQYFAALTVNLGIVCSEMHYGWPSPYIPVLRSGNYTFQITSEEGSWLTVIPLIGAITGAFVTALIVDRLGRKKLIIFSSIPFLASWLMVGFAKSSSWMFVGRFLAGAADGLSFTAVPMYLGEIAEPRIRGLLASACPVLIVFGILLINILGSCLPLDTVAFIGTAIPIFLLLTFSWMPESPYFYLMRGNEKEARKSLQKFRGRSNVEAELRRMSKAVIEQNETRGSFLDLLRIRSNRKGLIITLGLRGVQQLTGTTVIIFYCKTIFEESNGFIAASTATIIYFSVQLFLSAVSSFVVDFSGRRPLLIISTAGTAVTLLVNGTYLYLKNCSNIDISGLDFIPLLCLLCFVIIFSSGLQTIPLLVMGEIFPTNVKAFALCSMDIYYSVMCTLISKYFHWSSETYGMHVPFFTFTVCCSLGLVFIIYCIPETKGKTLEDIQAELGSHDKKIIILNPESFVY</sequence>
<reference evidence="10" key="1">
    <citation type="submission" date="2022-01" db="EMBL/GenBank/DDBJ databases">
        <authorList>
            <person name="King R."/>
        </authorList>
    </citation>
    <scope>NUCLEOTIDE SEQUENCE</scope>
</reference>
<dbReference type="PRINTS" id="PR00171">
    <property type="entry name" value="SUGRTRNSPORT"/>
</dbReference>
<feature type="transmembrane region" description="Helical" evidence="8">
    <location>
        <begin position="96"/>
        <end position="114"/>
    </location>
</feature>
<keyword evidence="5 8" id="KW-0472">Membrane</keyword>
<dbReference type="PANTHER" id="PTHR48021">
    <property type="match status" value="1"/>
</dbReference>
<evidence type="ECO:0000256" key="5">
    <source>
        <dbReference type="ARBA" id="ARBA00023136"/>
    </source>
</evidence>
<keyword evidence="11" id="KW-1185">Reference proteome</keyword>
<evidence type="ECO:0000256" key="3">
    <source>
        <dbReference type="ARBA" id="ARBA00022692"/>
    </source>
</evidence>
<evidence type="ECO:0000313" key="10">
    <source>
        <dbReference type="EMBL" id="CAG9819295.1"/>
    </source>
</evidence>
<evidence type="ECO:0000313" key="11">
    <source>
        <dbReference type="Proteomes" id="UP001153737"/>
    </source>
</evidence>
<comment type="subcellular location">
    <subcellularLocation>
        <location evidence="1">Cell membrane</location>
        <topology evidence="1">Multi-pass membrane protein</topology>
    </subcellularLocation>
</comment>
<dbReference type="PANTHER" id="PTHR48021:SF46">
    <property type="entry name" value="MAJOR FACILITATOR SUPERFAMILY (MFS) PROFILE DOMAIN-CONTAINING PROTEIN"/>
    <property type="match status" value="1"/>
</dbReference>
<feature type="transmembrane region" description="Helical" evidence="8">
    <location>
        <begin position="180"/>
        <end position="199"/>
    </location>
</feature>
<dbReference type="GO" id="GO:0005886">
    <property type="term" value="C:plasma membrane"/>
    <property type="evidence" value="ECO:0007669"/>
    <property type="project" value="UniProtKB-SubCell"/>
</dbReference>
<keyword evidence="4 8" id="KW-1133">Transmembrane helix</keyword>
<keyword evidence="3 8" id="KW-0812">Transmembrane</keyword>
<dbReference type="InterPro" id="IPR005829">
    <property type="entry name" value="Sugar_transporter_CS"/>
</dbReference>
<evidence type="ECO:0000256" key="1">
    <source>
        <dbReference type="ARBA" id="ARBA00004651"/>
    </source>
</evidence>
<evidence type="ECO:0000259" key="9">
    <source>
        <dbReference type="PROSITE" id="PS50850"/>
    </source>
</evidence>
<dbReference type="CDD" id="cd17358">
    <property type="entry name" value="MFS_GLUT6_8_Class3_like"/>
    <property type="match status" value="1"/>
</dbReference>
<name>A0A9N9SIB3_PHACE</name>
<dbReference type="InterPro" id="IPR005828">
    <property type="entry name" value="MFS_sugar_transport-like"/>
</dbReference>
<accession>A0A9N9SIB3</accession>
<dbReference type="InterPro" id="IPR044775">
    <property type="entry name" value="MFS_ERD6/Tret1-like"/>
</dbReference>